<feature type="domain" description="N-acetyltransferase" evidence="1">
    <location>
        <begin position="57"/>
        <end position="152"/>
    </location>
</feature>
<sequence>MIEIFTENLLLVPCSLDIAKSLVFHRIELEKRSPITIPQNWPSPLITGILPFYIEKLEKDESYYGWGLWLIINYADKRIIGDIYLHGKPDKKGNVQLTYTMNRDDQKSNLTYEAVDALIDWLVTQADAKKVLMECSDSNYQSIRLFEKLGMRCTRKDGRFLTWELRKVI</sequence>
<dbReference type="Gene3D" id="3.40.630.30">
    <property type="match status" value="1"/>
</dbReference>
<dbReference type="InterPro" id="IPR000182">
    <property type="entry name" value="GNAT_dom"/>
</dbReference>
<dbReference type="PANTHER" id="PTHR43792">
    <property type="entry name" value="GNAT FAMILY, PUTATIVE (AFU_ORTHOLOGUE AFUA_3G00765)-RELATED-RELATED"/>
    <property type="match status" value="1"/>
</dbReference>
<dbReference type="SUPFAM" id="SSF55729">
    <property type="entry name" value="Acyl-CoA N-acyltransferases (Nat)"/>
    <property type="match status" value="1"/>
</dbReference>
<evidence type="ECO:0000313" key="2">
    <source>
        <dbReference type="EMBL" id="THE14349.1"/>
    </source>
</evidence>
<organism evidence="2 3">
    <name type="scientific">Bacillus timonensis</name>
    <dbReference type="NCBI Taxonomy" id="1033734"/>
    <lineage>
        <taxon>Bacteria</taxon>
        <taxon>Bacillati</taxon>
        <taxon>Bacillota</taxon>
        <taxon>Bacilli</taxon>
        <taxon>Bacillales</taxon>
        <taxon>Bacillaceae</taxon>
        <taxon>Bacillus</taxon>
    </lineage>
</organism>
<dbReference type="Proteomes" id="UP000306477">
    <property type="component" value="Unassembled WGS sequence"/>
</dbReference>
<dbReference type="InterPro" id="IPR016181">
    <property type="entry name" value="Acyl_CoA_acyltransferase"/>
</dbReference>
<comment type="caution">
    <text evidence="2">The sequence shown here is derived from an EMBL/GenBank/DDBJ whole genome shotgun (WGS) entry which is preliminary data.</text>
</comment>
<dbReference type="OrthoDB" id="452315at2"/>
<dbReference type="GO" id="GO:0016747">
    <property type="term" value="F:acyltransferase activity, transferring groups other than amino-acyl groups"/>
    <property type="evidence" value="ECO:0007669"/>
    <property type="project" value="InterPro"/>
</dbReference>
<keyword evidence="2" id="KW-0808">Transferase</keyword>
<dbReference type="InterPro" id="IPR051531">
    <property type="entry name" value="N-acetyltransferase"/>
</dbReference>
<name>A0A4S3PWV1_9BACI</name>
<evidence type="ECO:0000259" key="1">
    <source>
        <dbReference type="Pfam" id="PF13302"/>
    </source>
</evidence>
<dbReference type="STRING" id="1033734.GCA_000285535_00823"/>
<dbReference type="Pfam" id="PF13302">
    <property type="entry name" value="Acetyltransf_3"/>
    <property type="match status" value="1"/>
</dbReference>
<gene>
    <name evidence="2" type="ORF">E1I69_03485</name>
</gene>
<dbReference type="EMBL" id="SLUB01000004">
    <property type="protein sequence ID" value="THE14349.1"/>
    <property type="molecule type" value="Genomic_DNA"/>
</dbReference>
<protein>
    <submittedName>
        <fullName evidence="2">N-acetyltransferase</fullName>
    </submittedName>
</protein>
<keyword evidence="3" id="KW-1185">Reference proteome</keyword>
<dbReference type="RefSeq" id="WP_136378227.1">
    <property type="nucleotide sequence ID" value="NZ_SLUB01000004.1"/>
</dbReference>
<accession>A0A4S3PWV1</accession>
<dbReference type="AlphaFoldDB" id="A0A4S3PWV1"/>
<evidence type="ECO:0000313" key="3">
    <source>
        <dbReference type="Proteomes" id="UP000306477"/>
    </source>
</evidence>
<reference evidence="2 3" key="1">
    <citation type="journal article" date="2019" name="Indoor Air">
        <title>Impacts of indoor surface finishes on bacterial viability.</title>
        <authorList>
            <person name="Hu J."/>
            <person name="Maamar S.B."/>
            <person name="Glawe A.J."/>
            <person name="Gottel N."/>
            <person name="Gilbert J.A."/>
            <person name="Hartmann E.M."/>
        </authorList>
    </citation>
    <scope>NUCLEOTIDE SEQUENCE [LARGE SCALE GENOMIC DNA]</scope>
    <source>
        <strain evidence="2 3">AF060A6</strain>
    </source>
</reference>
<proteinExistence type="predicted"/>
<dbReference type="PANTHER" id="PTHR43792:SF13">
    <property type="entry name" value="ACETYLTRANSFERASE"/>
    <property type="match status" value="1"/>
</dbReference>